<dbReference type="Gene3D" id="3.30.530.20">
    <property type="match status" value="1"/>
</dbReference>
<dbReference type="RefSeq" id="WP_189132586.1">
    <property type="nucleotide sequence ID" value="NZ_BMMS01000014.1"/>
</dbReference>
<gene>
    <name evidence="1" type="ORF">GCM10012280_34570</name>
</gene>
<accession>A0A917ZSY2</accession>
<sequence length="220" mass="24961">MSADPSTLADIPGLIRIENTGKEELAAHCMDLTHAVYPHHQVYGQYCTIQEHVDCPPEQAFEYLRQGHHLEEWTCSLRGFAPSGTPGLWVGYDRLENDTRIYCKVVAGAEAMTVDYHCSWDQGETLWMIYLMRVVPASLVLDRPGSVITWTNCRHPYYDSNPRPDLAPRADRPWVGDYWDLFYAGHTVEMANLKAILEHRHRKGLPVCVPPAAVTRGTAR</sequence>
<protein>
    <recommendedName>
        <fullName evidence="3">SRPBCC family protein</fullName>
    </recommendedName>
</protein>
<dbReference type="AlphaFoldDB" id="A0A917ZSY2"/>
<evidence type="ECO:0008006" key="3">
    <source>
        <dbReference type="Google" id="ProtNLM"/>
    </source>
</evidence>
<keyword evidence="2" id="KW-1185">Reference proteome</keyword>
<proteinExistence type="predicted"/>
<comment type="caution">
    <text evidence="1">The sequence shown here is derived from an EMBL/GenBank/DDBJ whole genome shotgun (WGS) entry which is preliminary data.</text>
</comment>
<dbReference type="EMBL" id="BMMS01000014">
    <property type="protein sequence ID" value="GGO90018.1"/>
    <property type="molecule type" value="Genomic_DNA"/>
</dbReference>
<reference evidence="1" key="1">
    <citation type="journal article" date="2014" name="Int. J. Syst. Evol. Microbiol.">
        <title>Complete genome sequence of Corynebacterium casei LMG S-19264T (=DSM 44701T), isolated from a smear-ripened cheese.</title>
        <authorList>
            <consortium name="US DOE Joint Genome Institute (JGI-PGF)"/>
            <person name="Walter F."/>
            <person name="Albersmeier A."/>
            <person name="Kalinowski J."/>
            <person name="Ruckert C."/>
        </authorList>
    </citation>
    <scope>NUCLEOTIDE SEQUENCE</scope>
    <source>
        <strain evidence="1">CGMCC 4.7201</strain>
    </source>
</reference>
<evidence type="ECO:0000313" key="1">
    <source>
        <dbReference type="EMBL" id="GGO90018.1"/>
    </source>
</evidence>
<dbReference type="SUPFAM" id="SSF55961">
    <property type="entry name" value="Bet v1-like"/>
    <property type="match status" value="1"/>
</dbReference>
<dbReference type="InterPro" id="IPR023393">
    <property type="entry name" value="START-like_dom_sf"/>
</dbReference>
<dbReference type="Proteomes" id="UP000641932">
    <property type="component" value="Unassembled WGS sequence"/>
</dbReference>
<organism evidence="1 2">
    <name type="scientific">Wenjunlia tyrosinilytica</name>
    <dbReference type="NCBI Taxonomy" id="1544741"/>
    <lineage>
        <taxon>Bacteria</taxon>
        <taxon>Bacillati</taxon>
        <taxon>Actinomycetota</taxon>
        <taxon>Actinomycetes</taxon>
        <taxon>Kitasatosporales</taxon>
        <taxon>Streptomycetaceae</taxon>
        <taxon>Wenjunlia</taxon>
    </lineage>
</organism>
<reference evidence="1" key="2">
    <citation type="submission" date="2020-09" db="EMBL/GenBank/DDBJ databases">
        <authorList>
            <person name="Sun Q."/>
            <person name="Zhou Y."/>
        </authorList>
    </citation>
    <scope>NUCLEOTIDE SEQUENCE</scope>
    <source>
        <strain evidence="1">CGMCC 4.7201</strain>
    </source>
</reference>
<name>A0A917ZSY2_9ACTN</name>
<evidence type="ECO:0000313" key="2">
    <source>
        <dbReference type="Proteomes" id="UP000641932"/>
    </source>
</evidence>